<gene>
    <name evidence="6" type="ORF">ACFQ5P_13780</name>
</gene>
<dbReference type="Gene3D" id="1.10.10.10">
    <property type="entry name" value="Winged helix-like DNA-binding domain superfamily/Winged helix DNA-binding domain"/>
    <property type="match status" value="1"/>
</dbReference>
<organism evidence="6 7">
    <name type="scientific">Paracoccus nototheniae</name>
    <dbReference type="NCBI Taxonomy" id="2489002"/>
    <lineage>
        <taxon>Bacteria</taxon>
        <taxon>Pseudomonadati</taxon>
        <taxon>Pseudomonadota</taxon>
        <taxon>Alphaproteobacteria</taxon>
        <taxon>Rhodobacterales</taxon>
        <taxon>Paracoccaceae</taxon>
        <taxon>Paracoccus</taxon>
    </lineage>
</organism>
<keyword evidence="7" id="KW-1185">Reference proteome</keyword>
<sequence>MASDPGIPTLDQLRVLVTVAETGSFAAAARRLNRATSVISYTIANLEAQLGVSLFDRKTTRKPQLTEAGRMVLTEARMIASGIDSLRAKTRGLLQGLESELHLVLDTFLPKDRVIDALTAFFAEFPTVSLHLSAETLGAVTQMVMDRRASIGVSGPLDSGDGLDRVAIGAVRMIAVAAPGHPLAQAGQNAPGAGRAHIQLVLTDRSPLTEGREFSVISRRTWRLADVSSKQMLLIAGIGWGYMPLPMVRDDLQAGRLVRLDMPDAPEGDYALQVIHRSDTPPGPAASWLIARLRAQAQTGG</sequence>
<evidence type="ECO:0000259" key="5">
    <source>
        <dbReference type="PROSITE" id="PS50931"/>
    </source>
</evidence>
<dbReference type="InterPro" id="IPR005119">
    <property type="entry name" value="LysR_subst-bd"/>
</dbReference>
<dbReference type="Pfam" id="PF03466">
    <property type="entry name" value="LysR_substrate"/>
    <property type="match status" value="1"/>
</dbReference>
<name>A0ABW4E1I9_9RHOB</name>
<dbReference type="InterPro" id="IPR000847">
    <property type="entry name" value="LysR_HTH_N"/>
</dbReference>
<dbReference type="RefSeq" id="WP_131572664.1">
    <property type="nucleotide sequence ID" value="NZ_CBCSAJ010000016.1"/>
</dbReference>
<evidence type="ECO:0000256" key="4">
    <source>
        <dbReference type="ARBA" id="ARBA00023163"/>
    </source>
</evidence>
<keyword evidence="4" id="KW-0804">Transcription</keyword>
<dbReference type="InterPro" id="IPR036390">
    <property type="entry name" value="WH_DNA-bd_sf"/>
</dbReference>
<feature type="domain" description="HTH lysR-type" evidence="5">
    <location>
        <begin position="8"/>
        <end position="66"/>
    </location>
</feature>
<dbReference type="PROSITE" id="PS50931">
    <property type="entry name" value="HTH_LYSR"/>
    <property type="match status" value="1"/>
</dbReference>
<evidence type="ECO:0000256" key="1">
    <source>
        <dbReference type="ARBA" id="ARBA00009437"/>
    </source>
</evidence>
<comment type="similarity">
    <text evidence="1">Belongs to the LysR transcriptional regulatory family.</text>
</comment>
<dbReference type="Gene3D" id="3.40.190.290">
    <property type="match status" value="1"/>
</dbReference>
<reference evidence="7" key="1">
    <citation type="journal article" date="2019" name="Int. J. Syst. Evol. Microbiol.">
        <title>The Global Catalogue of Microorganisms (GCM) 10K type strain sequencing project: providing services to taxonomists for standard genome sequencing and annotation.</title>
        <authorList>
            <consortium name="The Broad Institute Genomics Platform"/>
            <consortium name="The Broad Institute Genome Sequencing Center for Infectious Disease"/>
            <person name="Wu L."/>
            <person name="Ma J."/>
        </authorList>
    </citation>
    <scope>NUCLEOTIDE SEQUENCE [LARGE SCALE GENOMIC DNA]</scope>
    <source>
        <strain evidence="7">CCM 8875</strain>
    </source>
</reference>
<comment type="caution">
    <text evidence="6">The sequence shown here is derived from an EMBL/GenBank/DDBJ whole genome shotgun (WGS) entry which is preliminary data.</text>
</comment>
<evidence type="ECO:0000313" key="6">
    <source>
        <dbReference type="EMBL" id="MFD1482361.1"/>
    </source>
</evidence>
<dbReference type="SUPFAM" id="SSF53850">
    <property type="entry name" value="Periplasmic binding protein-like II"/>
    <property type="match status" value="1"/>
</dbReference>
<dbReference type="PANTHER" id="PTHR30126:SF91">
    <property type="entry name" value="LYSR FAMILY TRANSCRIPTIONAL REGULATOR"/>
    <property type="match status" value="1"/>
</dbReference>
<keyword evidence="3" id="KW-0238">DNA-binding</keyword>
<evidence type="ECO:0000256" key="2">
    <source>
        <dbReference type="ARBA" id="ARBA00023015"/>
    </source>
</evidence>
<dbReference type="Pfam" id="PF00126">
    <property type="entry name" value="HTH_1"/>
    <property type="match status" value="1"/>
</dbReference>
<proteinExistence type="inferred from homology"/>
<keyword evidence="2" id="KW-0805">Transcription regulation</keyword>
<dbReference type="PANTHER" id="PTHR30126">
    <property type="entry name" value="HTH-TYPE TRANSCRIPTIONAL REGULATOR"/>
    <property type="match status" value="1"/>
</dbReference>
<evidence type="ECO:0000313" key="7">
    <source>
        <dbReference type="Proteomes" id="UP001597302"/>
    </source>
</evidence>
<accession>A0ABW4E1I9</accession>
<dbReference type="EMBL" id="JBHTOQ010000028">
    <property type="protein sequence ID" value="MFD1482361.1"/>
    <property type="molecule type" value="Genomic_DNA"/>
</dbReference>
<dbReference type="InterPro" id="IPR036388">
    <property type="entry name" value="WH-like_DNA-bd_sf"/>
</dbReference>
<dbReference type="SUPFAM" id="SSF46785">
    <property type="entry name" value="Winged helix' DNA-binding domain"/>
    <property type="match status" value="1"/>
</dbReference>
<dbReference type="Proteomes" id="UP001597302">
    <property type="component" value="Unassembled WGS sequence"/>
</dbReference>
<protein>
    <submittedName>
        <fullName evidence="6">LysR family transcriptional regulator</fullName>
    </submittedName>
</protein>
<evidence type="ECO:0000256" key="3">
    <source>
        <dbReference type="ARBA" id="ARBA00023125"/>
    </source>
</evidence>